<keyword evidence="2" id="KW-0863">Zinc-finger</keyword>
<dbReference type="EMBL" id="AVOT02097009">
    <property type="protein sequence ID" value="MBW0575790.1"/>
    <property type="molecule type" value="Genomic_DNA"/>
</dbReference>
<evidence type="ECO:0000256" key="3">
    <source>
        <dbReference type="SAM" id="MobiDB-lite"/>
    </source>
</evidence>
<evidence type="ECO:0000313" key="5">
    <source>
        <dbReference type="EMBL" id="MBW0575790.1"/>
    </source>
</evidence>
<dbReference type="Proteomes" id="UP000765509">
    <property type="component" value="Unassembled WGS sequence"/>
</dbReference>
<dbReference type="InterPro" id="IPR001878">
    <property type="entry name" value="Znf_CCHC"/>
</dbReference>
<feature type="region of interest" description="Disordered" evidence="3">
    <location>
        <begin position="1"/>
        <end position="90"/>
    </location>
</feature>
<evidence type="ECO:0000259" key="4">
    <source>
        <dbReference type="PROSITE" id="PS50158"/>
    </source>
</evidence>
<organism evidence="5 6">
    <name type="scientific">Austropuccinia psidii MF-1</name>
    <dbReference type="NCBI Taxonomy" id="1389203"/>
    <lineage>
        <taxon>Eukaryota</taxon>
        <taxon>Fungi</taxon>
        <taxon>Dikarya</taxon>
        <taxon>Basidiomycota</taxon>
        <taxon>Pucciniomycotina</taxon>
        <taxon>Pucciniomycetes</taxon>
        <taxon>Pucciniales</taxon>
        <taxon>Sphaerophragmiaceae</taxon>
        <taxon>Austropuccinia</taxon>
    </lineage>
</organism>
<evidence type="ECO:0000256" key="1">
    <source>
        <dbReference type="ARBA" id="ARBA00022664"/>
    </source>
</evidence>
<name>A0A9Q3K6K7_9BASI</name>
<keyword evidence="2" id="KW-0479">Metal-binding</keyword>
<evidence type="ECO:0000256" key="2">
    <source>
        <dbReference type="PROSITE-ProRule" id="PRU00047"/>
    </source>
</evidence>
<keyword evidence="1" id="KW-0507">mRNA processing</keyword>
<reference evidence="5" key="1">
    <citation type="submission" date="2021-03" db="EMBL/GenBank/DDBJ databases">
        <title>Draft genome sequence of rust myrtle Austropuccinia psidii MF-1, a brazilian biotype.</title>
        <authorList>
            <person name="Quecine M.C."/>
            <person name="Pachon D.M.R."/>
            <person name="Bonatelli M.L."/>
            <person name="Correr F.H."/>
            <person name="Franceschini L.M."/>
            <person name="Leite T.F."/>
            <person name="Margarido G.R.A."/>
            <person name="Almeida C.A."/>
            <person name="Ferrarezi J.A."/>
            <person name="Labate C.A."/>
        </authorList>
    </citation>
    <scope>NUCLEOTIDE SEQUENCE</scope>
    <source>
        <strain evidence="5">MF-1</strain>
    </source>
</reference>
<dbReference type="GO" id="GO:0006397">
    <property type="term" value="P:mRNA processing"/>
    <property type="evidence" value="ECO:0007669"/>
    <property type="project" value="UniProtKB-KW"/>
</dbReference>
<feature type="compositionally biased region" description="Polar residues" evidence="3">
    <location>
        <begin position="1"/>
        <end position="26"/>
    </location>
</feature>
<feature type="compositionally biased region" description="Basic and acidic residues" evidence="3">
    <location>
        <begin position="36"/>
        <end position="59"/>
    </location>
</feature>
<dbReference type="GO" id="GO:0003676">
    <property type="term" value="F:nucleic acid binding"/>
    <property type="evidence" value="ECO:0007669"/>
    <property type="project" value="InterPro"/>
</dbReference>
<evidence type="ECO:0000313" key="6">
    <source>
        <dbReference type="Proteomes" id="UP000765509"/>
    </source>
</evidence>
<comment type="caution">
    <text evidence="5">The sequence shown here is derived from an EMBL/GenBank/DDBJ whole genome shotgun (WGS) entry which is preliminary data.</text>
</comment>
<proteinExistence type="predicted"/>
<keyword evidence="6" id="KW-1185">Reference proteome</keyword>
<protein>
    <recommendedName>
        <fullName evidence="4">CCHC-type domain-containing protein</fullName>
    </recommendedName>
</protein>
<accession>A0A9Q3K6K7</accession>
<gene>
    <name evidence="5" type="ORF">O181_115505</name>
</gene>
<dbReference type="GO" id="GO:0008270">
    <property type="term" value="F:zinc ion binding"/>
    <property type="evidence" value="ECO:0007669"/>
    <property type="project" value="UniProtKB-KW"/>
</dbReference>
<dbReference type="PROSITE" id="PS50158">
    <property type="entry name" value="ZF_CCHC"/>
    <property type="match status" value="1"/>
</dbReference>
<sequence length="214" mass="24322">MRSRPNQLSSGFTPFSNHQISGQESPFFTIPGSFQEKTRKQGKKQDHHQLKEERVRPNDPEAVGFGEGSAQEPELAVKNSRISSPFNRNITPTQIKSNVVTPENKESKTPDKIPGGIEHAVKCRFNQHCTLDEITNTLQDLRKRTNIGRYTPYKSSGFKEKQPFRAEFKDKPRERVAEVTKKKDSCHNCGPTDHYGNNCPQAKKNVYAIEKLPD</sequence>
<dbReference type="AlphaFoldDB" id="A0A9Q3K6K7"/>
<dbReference type="InterPro" id="IPR036875">
    <property type="entry name" value="Znf_CCHC_sf"/>
</dbReference>
<feature type="domain" description="CCHC-type" evidence="4">
    <location>
        <begin position="186"/>
        <end position="201"/>
    </location>
</feature>
<keyword evidence="2" id="KW-0862">Zinc</keyword>
<dbReference type="SUPFAM" id="SSF57756">
    <property type="entry name" value="Retrovirus zinc finger-like domains"/>
    <property type="match status" value="1"/>
</dbReference>
<feature type="compositionally biased region" description="Polar residues" evidence="3">
    <location>
        <begin position="80"/>
        <end position="90"/>
    </location>
</feature>